<dbReference type="EMBL" id="PYGD01000002">
    <property type="protein sequence ID" value="PSK93412.1"/>
    <property type="molecule type" value="Genomic_DNA"/>
</dbReference>
<dbReference type="OrthoDB" id="9815939at2"/>
<accession>A0A2P8D871</accession>
<sequence>MDAQSAAKLPFNLKIIPTNRDGIPMGVPFLAMLNPENFSVKEDVVWYEKPIPGKNGTDPTFLAVRPRTFTIDFILDGTGVNTNGVKIPVTAQVALFRGVTTNIRGTIHRPSYLMVQYGTFVNVCVLTTSTVTYTMFDLAGLPIRAKISATFTERIISGLSDVLGMLSSPDLTHEVEVKQYDLLPLLTYNIYQNQHYYLQVAKANRIKNFRKLKPGTKLNFYPLLSAKKQ</sequence>
<dbReference type="InterPro" id="IPR045361">
    <property type="entry name" value="CIS_tube_prot_N"/>
</dbReference>
<dbReference type="Proteomes" id="UP000240572">
    <property type="component" value="Unassembled WGS sequence"/>
</dbReference>
<dbReference type="Pfam" id="PF19266">
    <property type="entry name" value="CIS_tube"/>
    <property type="match status" value="1"/>
</dbReference>
<evidence type="ECO:0000259" key="1">
    <source>
        <dbReference type="Pfam" id="PF19266"/>
    </source>
</evidence>
<name>A0A2P8D871_9BACT</name>
<evidence type="ECO:0000313" key="2">
    <source>
        <dbReference type="EMBL" id="PSK93412.1"/>
    </source>
</evidence>
<feature type="domain" description="Contractile injection system tube protein N-terminal" evidence="1">
    <location>
        <begin position="29"/>
        <end position="155"/>
    </location>
</feature>
<reference evidence="2 3" key="1">
    <citation type="submission" date="2018-03" db="EMBL/GenBank/DDBJ databases">
        <title>Genomic Encyclopedia of Type Strains, Phase III (KMG-III): the genomes of soil and plant-associated and newly described type strains.</title>
        <authorList>
            <person name="Whitman W."/>
        </authorList>
    </citation>
    <scope>NUCLEOTIDE SEQUENCE [LARGE SCALE GENOMIC DNA]</scope>
    <source>
        <strain evidence="2 3">CGMCC 1.12700</strain>
    </source>
</reference>
<protein>
    <recommendedName>
        <fullName evidence="1">Contractile injection system tube protein N-terminal domain-containing protein</fullName>
    </recommendedName>
</protein>
<gene>
    <name evidence="2" type="ORF">B0I18_102382</name>
</gene>
<evidence type="ECO:0000313" key="3">
    <source>
        <dbReference type="Proteomes" id="UP000240572"/>
    </source>
</evidence>
<dbReference type="RefSeq" id="WP_106522417.1">
    <property type="nucleotide sequence ID" value="NZ_PYGD01000002.1"/>
</dbReference>
<dbReference type="AlphaFoldDB" id="A0A2P8D871"/>
<proteinExistence type="predicted"/>
<comment type="caution">
    <text evidence="2">The sequence shown here is derived from an EMBL/GenBank/DDBJ whole genome shotgun (WGS) entry which is preliminary data.</text>
</comment>
<keyword evidence="3" id="KW-1185">Reference proteome</keyword>
<organism evidence="2 3">
    <name type="scientific">Taibaiella chishuiensis</name>
    <dbReference type="NCBI Taxonomy" id="1434707"/>
    <lineage>
        <taxon>Bacteria</taxon>
        <taxon>Pseudomonadati</taxon>
        <taxon>Bacteroidota</taxon>
        <taxon>Chitinophagia</taxon>
        <taxon>Chitinophagales</taxon>
        <taxon>Chitinophagaceae</taxon>
        <taxon>Taibaiella</taxon>
    </lineage>
</organism>